<evidence type="ECO:0000313" key="4">
    <source>
        <dbReference type="EMBL" id="OGF67076.1"/>
    </source>
</evidence>
<dbReference type="PANTHER" id="PTHR24198:SF165">
    <property type="entry name" value="ANKYRIN REPEAT-CONTAINING PROTEIN-RELATED"/>
    <property type="match status" value="1"/>
</dbReference>
<dbReference type="SMART" id="SM00248">
    <property type="entry name" value="ANK"/>
    <property type="match status" value="1"/>
</dbReference>
<dbReference type="PANTHER" id="PTHR24198">
    <property type="entry name" value="ANKYRIN REPEAT AND PROTEIN KINASE DOMAIN-CONTAINING PROTEIN"/>
    <property type="match status" value="1"/>
</dbReference>
<comment type="caution">
    <text evidence="4">The sequence shown here is derived from an EMBL/GenBank/DDBJ whole genome shotgun (WGS) entry which is preliminary data.</text>
</comment>
<sequence length="70" mass="7740">MLNAGADTKLKNYYRDTALLIASARGSEEIVRILITAGVDIRAKNYCGLNALKIAEEHHHYSVVNILKAK</sequence>
<dbReference type="Proteomes" id="UP000178943">
    <property type="component" value="Unassembled WGS sequence"/>
</dbReference>
<accession>A0A1F5VUJ1</accession>
<dbReference type="Gene3D" id="1.25.40.20">
    <property type="entry name" value="Ankyrin repeat-containing domain"/>
    <property type="match status" value="1"/>
</dbReference>
<dbReference type="Pfam" id="PF12796">
    <property type="entry name" value="Ank_2"/>
    <property type="match status" value="1"/>
</dbReference>
<feature type="repeat" description="ANK" evidence="3">
    <location>
        <begin position="14"/>
        <end position="46"/>
    </location>
</feature>
<evidence type="ECO:0000313" key="5">
    <source>
        <dbReference type="Proteomes" id="UP000178943"/>
    </source>
</evidence>
<evidence type="ECO:0000256" key="2">
    <source>
        <dbReference type="ARBA" id="ARBA00023043"/>
    </source>
</evidence>
<dbReference type="PROSITE" id="PS50088">
    <property type="entry name" value="ANK_REPEAT"/>
    <property type="match status" value="1"/>
</dbReference>
<keyword evidence="1" id="KW-0677">Repeat</keyword>
<proteinExistence type="predicted"/>
<gene>
    <name evidence="4" type="ORF">A2Y62_04745</name>
</gene>
<reference evidence="4 5" key="1">
    <citation type="journal article" date="2016" name="Nat. Commun.">
        <title>Thousands of microbial genomes shed light on interconnected biogeochemical processes in an aquifer system.</title>
        <authorList>
            <person name="Anantharaman K."/>
            <person name="Brown C.T."/>
            <person name="Hug L.A."/>
            <person name="Sharon I."/>
            <person name="Castelle C.J."/>
            <person name="Probst A.J."/>
            <person name="Thomas B.C."/>
            <person name="Singh A."/>
            <person name="Wilkins M.J."/>
            <person name="Karaoz U."/>
            <person name="Brodie E.L."/>
            <person name="Williams K.H."/>
            <person name="Hubbard S.S."/>
            <person name="Banfield J.F."/>
        </authorList>
    </citation>
    <scope>NUCLEOTIDE SEQUENCE [LARGE SCALE GENOMIC DNA]</scope>
</reference>
<dbReference type="AlphaFoldDB" id="A0A1F5VUJ1"/>
<dbReference type="InterPro" id="IPR002110">
    <property type="entry name" value="Ankyrin_rpt"/>
</dbReference>
<dbReference type="SUPFAM" id="SSF48403">
    <property type="entry name" value="Ankyrin repeat"/>
    <property type="match status" value="1"/>
</dbReference>
<evidence type="ECO:0000256" key="1">
    <source>
        <dbReference type="ARBA" id="ARBA00022737"/>
    </source>
</evidence>
<keyword evidence="2 3" id="KW-0040">ANK repeat</keyword>
<name>A0A1F5VUJ1_9BACT</name>
<organism evidence="4 5">
    <name type="scientific">Candidatus Fischerbacteria bacterium RBG_13_37_8</name>
    <dbReference type="NCBI Taxonomy" id="1817863"/>
    <lineage>
        <taxon>Bacteria</taxon>
        <taxon>Candidatus Fischeribacteriota</taxon>
    </lineage>
</organism>
<evidence type="ECO:0000256" key="3">
    <source>
        <dbReference type="PROSITE-ProRule" id="PRU00023"/>
    </source>
</evidence>
<dbReference type="EMBL" id="MFGW01000071">
    <property type="protein sequence ID" value="OGF67076.1"/>
    <property type="molecule type" value="Genomic_DNA"/>
</dbReference>
<protein>
    <submittedName>
        <fullName evidence="4">Uncharacterized protein</fullName>
    </submittedName>
</protein>
<dbReference type="InterPro" id="IPR036770">
    <property type="entry name" value="Ankyrin_rpt-contain_sf"/>
</dbReference>
<dbReference type="PROSITE" id="PS50297">
    <property type="entry name" value="ANK_REP_REGION"/>
    <property type="match status" value="1"/>
</dbReference>
<dbReference type="STRING" id="1817863.A2Y62_04745"/>